<evidence type="ECO:0000313" key="14">
    <source>
        <dbReference type="Proteomes" id="UP001152562"/>
    </source>
</evidence>
<evidence type="ECO:0000256" key="8">
    <source>
        <dbReference type="ARBA" id="ARBA00036320"/>
    </source>
</evidence>
<evidence type="ECO:0000256" key="9">
    <source>
        <dbReference type="ARBA" id="ARBA00038868"/>
    </source>
</evidence>
<feature type="signal peptide" evidence="11">
    <location>
        <begin position="1"/>
        <end position="17"/>
    </location>
</feature>
<evidence type="ECO:0000256" key="2">
    <source>
        <dbReference type="ARBA" id="ARBA00007664"/>
    </source>
</evidence>
<feature type="domain" description="Peptidase S1" evidence="12">
    <location>
        <begin position="31"/>
        <end position="267"/>
    </location>
</feature>
<feature type="chain" id="PRO_5040357004" description="trypsin" evidence="11">
    <location>
        <begin position="18"/>
        <end position="267"/>
    </location>
</feature>
<dbReference type="AlphaFoldDB" id="A0A9P0TMR0"/>
<comment type="caution">
    <text evidence="13">The sequence shown here is derived from an EMBL/GenBank/DDBJ whole genome shotgun (WGS) entry which is preliminary data.</text>
</comment>
<dbReference type="PROSITE" id="PS50240">
    <property type="entry name" value="TRYPSIN_DOM"/>
    <property type="match status" value="1"/>
</dbReference>
<dbReference type="Gene3D" id="2.40.10.10">
    <property type="entry name" value="Trypsin-like serine proteases"/>
    <property type="match status" value="1"/>
</dbReference>
<dbReference type="GO" id="GO:0004252">
    <property type="term" value="F:serine-type endopeptidase activity"/>
    <property type="evidence" value="ECO:0007669"/>
    <property type="project" value="UniProtKB-EC"/>
</dbReference>
<dbReference type="InterPro" id="IPR001254">
    <property type="entry name" value="Trypsin_dom"/>
</dbReference>
<keyword evidence="14" id="KW-1185">Reference proteome</keyword>
<dbReference type="InterPro" id="IPR043504">
    <property type="entry name" value="Peptidase_S1_PA_chymotrypsin"/>
</dbReference>
<evidence type="ECO:0000256" key="5">
    <source>
        <dbReference type="ARBA" id="ARBA00022801"/>
    </source>
</evidence>
<evidence type="ECO:0000256" key="4">
    <source>
        <dbReference type="ARBA" id="ARBA00022670"/>
    </source>
</evidence>
<dbReference type="InterPro" id="IPR001314">
    <property type="entry name" value="Peptidase_S1A"/>
</dbReference>
<dbReference type="Pfam" id="PF00089">
    <property type="entry name" value="Trypsin"/>
    <property type="match status" value="1"/>
</dbReference>
<dbReference type="PROSITE" id="PS00135">
    <property type="entry name" value="TRYPSIN_SER"/>
    <property type="match status" value="1"/>
</dbReference>
<accession>A0A9P0TMR0</accession>
<dbReference type="Proteomes" id="UP001152562">
    <property type="component" value="Unassembled WGS sequence"/>
</dbReference>
<keyword evidence="11" id="KW-0732">Signal</keyword>
<evidence type="ECO:0000256" key="1">
    <source>
        <dbReference type="ARBA" id="ARBA00004613"/>
    </source>
</evidence>
<keyword evidence="7" id="KW-1015">Disulfide bond</keyword>
<organism evidence="13 14">
    <name type="scientific">Pieris brassicae</name>
    <name type="common">White butterfly</name>
    <name type="synonym">Large white butterfly</name>
    <dbReference type="NCBI Taxonomy" id="7116"/>
    <lineage>
        <taxon>Eukaryota</taxon>
        <taxon>Metazoa</taxon>
        <taxon>Ecdysozoa</taxon>
        <taxon>Arthropoda</taxon>
        <taxon>Hexapoda</taxon>
        <taxon>Insecta</taxon>
        <taxon>Pterygota</taxon>
        <taxon>Neoptera</taxon>
        <taxon>Endopterygota</taxon>
        <taxon>Lepidoptera</taxon>
        <taxon>Glossata</taxon>
        <taxon>Ditrysia</taxon>
        <taxon>Papilionoidea</taxon>
        <taxon>Pieridae</taxon>
        <taxon>Pierinae</taxon>
        <taxon>Pieris</taxon>
    </lineage>
</organism>
<protein>
    <recommendedName>
        <fullName evidence="9">trypsin</fullName>
        <ecNumber evidence="9">3.4.21.4</ecNumber>
    </recommendedName>
</protein>
<dbReference type="PANTHER" id="PTHR24276:SF96">
    <property type="entry name" value="PEPTIDASE S1 DOMAIN-CONTAINING PROTEIN"/>
    <property type="match status" value="1"/>
</dbReference>
<dbReference type="PRINTS" id="PR00722">
    <property type="entry name" value="CHYMOTRYPSIN"/>
</dbReference>
<keyword evidence="6 10" id="KW-0720">Serine protease</keyword>
<dbReference type="InterPro" id="IPR033116">
    <property type="entry name" value="TRYPSIN_SER"/>
</dbReference>
<sequence length="267" mass="29242">MFLHFGILLLLSQGLFGEVNISEAIDGDSRIIGGKAATPGMAKYQVSIRGHKGKEEWHTCGGSIINQQYILTAAHCIVGKQANDLSIVVGSHQIKSSGDHYKIKKLVPHENFSKASGKNDVGVLQVEGNIQFNNNVQPVELFKQTVPVGKKCLLTGWGKVNLKKNIYPNNLQMLYFQTISNNECTQKLHRRASFRPGLPINNGQVCAKRPNNQGTCHGDSGGPLVIEEGNKFLQIGVVSWGIPCAEDFPDVFASVSGNYNWIQSKIK</sequence>
<dbReference type="SUPFAM" id="SSF50494">
    <property type="entry name" value="Trypsin-like serine proteases"/>
    <property type="match status" value="1"/>
</dbReference>
<comment type="similarity">
    <text evidence="2">Belongs to the peptidase S1 family.</text>
</comment>
<dbReference type="SMART" id="SM00020">
    <property type="entry name" value="Tryp_SPc"/>
    <property type="match status" value="1"/>
</dbReference>
<evidence type="ECO:0000256" key="6">
    <source>
        <dbReference type="ARBA" id="ARBA00022825"/>
    </source>
</evidence>
<dbReference type="PANTHER" id="PTHR24276">
    <property type="entry name" value="POLYSERASE-RELATED"/>
    <property type="match status" value="1"/>
</dbReference>
<evidence type="ECO:0000259" key="12">
    <source>
        <dbReference type="PROSITE" id="PS50240"/>
    </source>
</evidence>
<dbReference type="InterPro" id="IPR018114">
    <property type="entry name" value="TRYPSIN_HIS"/>
</dbReference>
<comment type="catalytic activity">
    <reaction evidence="8">
        <text>Preferential cleavage: Arg-|-Xaa, Lys-|-Xaa.</text>
        <dbReference type="EC" id="3.4.21.4"/>
    </reaction>
</comment>
<dbReference type="InterPro" id="IPR009003">
    <property type="entry name" value="Peptidase_S1_PA"/>
</dbReference>
<dbReference type="FunFam" id="2.40.10.10:FF:000047">
    <property type="entry name" value="Trypsin eta"/>
    <property type="match status" value="1"/>
</dbReference>
<dbReference type="GO" id="GO:0005576">
    <property type="term" value="C:extracellular region"/>
    <property type="evidence" value="ECO:0007669"/>
    <property type="project" value="UniProtKB-SubCell"/>
</dbReference>
<keyword evidence="5 10" id="KW-0378">Hydrolase</keyword>
<evidence type="ECO:0000313" key="13">
    <source>
        <dbReference type="EMBL" id="CAH4035081.1"/>
    </source>
</evidence>
<dbReference type="GO" id="GO:0016485">
    <property type="term" value="P:protein processing"/>
    <property type="evidence" value="ECO:0007669"/>
    <property type="project" value="UniProtKB-ARBA"/>
</dbReference>
<name>A0A9P0TMR0_PIEBR</name>
<dbReference type="PROSITE" id="PS00134">
    <property type="entry name" value="TRYPSIN_HIS"/>
    <property type="match status" value="1"/>
</dbReference>
<gene>
    <name evidence="13" type="ORF">PIBRA_LOCUS11186</name>
</gene>
<dbReference type="InterPro" id="IPR050430">
    <property type="entry name" value="Peptidase_S1"/>
</dbReference>
<keyword evidence="4 10" id="KW-0645">Protease</keyword>
<evidence type="ECO:0000256" key="10">
    <source>
        <dbReference type="RuleBase" id="RU363034"/>
    </source>
</evidence>
<dbReference type="EC" id="3.4.21.4" evidence="9"/>
<evidence type="ECO:0000256" key="3">
    <source>
        <dbReference type="ARBA" id="ARBA00022525"/>
    </source>
</evidence>
<dbReference type="OrthoDB" id="10051896at2759"/>
<keyword evidence="3" id="KW-0964">Secreted</keyword>
<comment type="subcellular location">
    <subcellularLocation>
        <location evidence="1">Secreted</location>
    </subcellularLocation>
</comment>
<reference evidence="13" key="1">
    <citation type="submission" date="2022-05" db="EMBL/GenBank/DDBJ databases">
        <authorList>
            <person name="Okamura Y."/>
        </authorList>
    </citation>
    <scope>NUCLEOTIDE SEQUENCE</scope>
</reference>
<evidence type="ECO:0000256" key="7">
    <source>
        <dbReference type="ARBA" id="ARBA00023157"/>
    </source>
</evidence>
<proteinExistence type="inferred from homology"/>
<evidence type="ECO:0000256" key="11">
    <source>
        <dbReference type="SAM" id="SignalP"/>
    </source>
</evidence>
<dbReference type="CDD" id="cd00190">
    <property type="entry name" value="Tryp_SPc"/>
    <property type="match status" value="1"/>
</dbReference>
<dbReference type="EMBL" id="CALOZG010000042">
    <property type="protein sequence ID" value="CAH4035081.1"/>
    <property type="molecule type" value="Genomic_DNA"/>
</dbReference>